<feature type="domain" description="Cytochrome c" evidence="5">
    <location>
        <begin position="16"/>
        <end position="92"/>
    </location>
</feature>
<dbReference type="PROSITE" id="PS51007">
    <property type="entry name" value="CYTC"/>
    <property type="match status" value="1"/>
</dbReference>
<keyword evidence="3 4" id="KW-0408">Iron</keyword>
<organism evidence="6 7">
    <name type="scientific">Aestuariibaculum marinum</name>
    <dbReference type="NCBI Taxonomy" id="2683592"/>
    <lineage>
        <taxon>Bacteria</taxon>
        <taxon>Pseudomonadati</taxon>
        <taxon>Bacteroidota</taxon>
        <taxon>Flavobacteriia</taxon>
        <taxon>Flavobacteriales</taxon>
        <taxon>Flavobacteriaceae</taxon>
    </lineage>
</organism>
<keyword evidence="2 4" id="KW-0479">Metal-binding</keyword>
<dbReference type="PANTHER" id="PTHR19328:SF75">
    <property type="entry name" value="ALDOSE SUGAR DEHYDROGENASE YLII"/>
    <property type="match status" value="1"/>
</dbReference>
<dbReference type="Gene3D" id="2.120.10.30">
    <property type="entry name" value="TolB, C-terminal domain"/>
    <property type="match status" value="1"/>
</dbReference>
<evidence type="ECO:0000256" key="1">
    <source>
        <dbReference type="ARBA" id="ARBA00022617"/>
    </source>
</evidence>
<evidence type="ECO:0000256" key="2">
    <source>
        <dbReference type="ARBA" id="ARBA00022723"/>
    </source>
</evidence>
<proteinExistence type="predicted"/>
<dbReference type="EMBL" id="JACVXD010000011">
    <property type="protein sequence ID" value="MBD0825191.1"/>
    <property type="molecule type" value="Genomic_DNA"/>
</dbReference>
<sequence length="461" mass="52373">MIFRLIIILLFSVNYVFSQEGLKIYSKYCVGCHAPNLRGVDSKTDLFKNRFTKKYIERQISQGIPNTTMVSWKNILSADELSSVAEYILSFQDNDLESDKKIKTDTVNSEQYKLVIQSIVGEKLKTPWAIEFISRDSALISEKRGSLKWMINNVIQSDSIEGLPKTYLKSSTGGYMDIALDPDYEKNKFIYLAYSFTNGNYDDKNALALTKIVRAKIIDNQWTSEQTLFEVPDSLMVRNGNRWGCRLYFDPEGYLFFSIGDMGRAMDSQDLSKATGKIFRIHADGSIPEDNPFADRSGVLKAIYSIGNRNVQGIDRNPQTGDIWASEHGPRGGDELNIINKGDNYGWPLVTYGLNYNGSVISDKTHMEGMVQPVTQWTPSIAVCPILFVSSDNYTKWDNNLLVGALAFQELRRLVIKDDEILKQEIIWKGKGRIRDIKLGKDKFIYVVTNGPDRVLKILPY</sequence>
<dbReference type="GO" id="GO:0046872">
    <property type="term" value="F:metal ion binding"/>
    <property type="evidence" value="ECO:0007669"/>
    <property type="project" value="UniProtKB-KW"/>
</dbReference>
<comment type="caution">
    <text evidence="6">The sequence shown here is derived from an EMBL/GenBank/DDBJ whole genome shotgun (WGS) entry which is preliminary data.</text>
</comment>
<protein>
    <submittedName>
        <fullName evidence="6">PQQ-dependent sugar dehydrogenase</fullName>
    </submittedName>
</protein>
<dbReference type="PANTHER" id="PTHR19328">
    <property type="entry name" value="HEDGEHOG-INTERACTING PROTEIN"/>
    <property type="match status" value="1"/>
</dbReference>
<evidence type="ECO:0000313" key="7">
    <source>
        <dbReference type="Proteomes" id="UP000621516"/>
    </source>
</evidence>
<dbReference type="Gene3D" id="1.10.760.10">
    <property type="entry name" value="Cytochrome c-like domain"/>
    <property type="match status" value="1"/>
</dbReference>
<gene>
    <name evidence="6" type="ORF">ICJ85_14310</name>
</gene>
<dbReference type="SUPFAM" id="SSF50952">
    <property type="entry name" value="Soluble quinoprotein glucose dehydrogenase"/>
    <property type="match status" value="1"/>
</dbReference>
<evidence type="ECO:0000256" key="3">
    <source>
        <dbReference type="ARBA" id="ARBA00023004"/>
    </source>
</evidence>
<dbReference type="InterPro" id="IPR036909">
    <property type="entry name" value="Cyt_c-like_dom_sf"/>
</dbReference>
<dbReference type="Pfam" id="PF07995">
    <property type="entry name" value="GSDH"/>
    <property type="match status" value="1"/>
</dbReference>
<evidence type="ECO:0000256" key="4">
    <source>
        <dbReference type="PROSITE-ProRule" id="PRU00433"/>
    </source>
</evidence>
<keyword evidence="1 4" id="KW-0349">Heme</keyword>
<accession>A0A8J6UAZ5</accession>
<dbReference type="Pfam" id="PF13442">
    <property type="entry name" value="Cytochrome_CBB3"/>
    <property type="match status" value="1"/>
</dbReference>
<dbReference type="InterPro" id="IPR011041">
    <property type="entry name" value="Quinoprot_gluc/sorb_DH_b-prop"/>
</dbReference>
<dbReference type="InterPro" id="IPR011042">
    <property type="entry name" value="6-blade_b-propeller_TolB-like"/>
</dbReference>
<dbReference type="InterPro" id="IPR012938">
    <property type="entry name" value="Glc/Sorbosone_DH"/>
</dbReference>
<evidence type="ECO:0000313" key="6">
    <source>
        <dbReference type="EMBL" id="MBD0825191.1"/>
    </source>
</evidence>
<dbReference type="GO" id="GO:0020037">
    <property type="term" value="F:heme binding"/>
    <property type="evidence" value="ECO:0007669"/>
    <property type="project" value="InterPro"/>
</dbReference>
<name>A0A8J6UAZ5_9FLAO</name>
<evidence type="ECO:0000259" key="5">
    <source>
        <dbReference type="PROSITE" id="PS51007"/>
    </source>
</evidence>
<keyword evidence="7" id="KW-1185">Reference proteome</keyword>
<dbReference type="InterPro" id="IPR009056">
    <property type="entry name" value="Cyt_c-like_dom"/>
</dbReference>
<dbReference type="AlphaFoldDB" id="A0A8J6UAZ5"/>
<reference evidence="6 7" key="1">
    <citation type="journal article" date="2018" name="J. Microbiol.">
        <title>Aestuariibaculum marinum sp. nov., a marine bacterium isolated from seawater in South Korea.</title>
        <authorList>
            <person name="Choi J."/>
            <person name="Lee D."/>
            <person name="Jang J.H."/>
            <person name="Cha S."/>
            <person name="Seo T."/>
        </authorList>
    </citation>
    <scope>NUCLEOTIDE SEQUENCE [LARGE SCALE GENOMIC DNA]</scope>
    <source>
        <strain evidence="6 7">IP7</strain>
    </source>
</reference>
<dbReference type="Proteomes" id="UP000621516">
    <property type="component" value="Unassembled WGS sequence"/>
</dbReference>
<dbReference type="GO" id="GO:0009055">
    <property type="term" value="F:electron transfer activity"/>
    <property type="evidence" value="ECO:0007669"/>
    <property type="project" value="InterPro"/>
</dbReference>
<dbReference type="SUPFAM" id="SSF46626">
    <property type="entry name" value="Cytochrome c"/>
    <property type="match status" value="1"/>
</dbReference>